<proteinExistence type="predicted"/>
<dbReference type="RefSeq" id="WP_146508933.1">
    <property type="nucleotide sequence ID" value="NZ_SIHI01000001.1"/>
</dbReference>
<keyword evidence="1" id="KW-0812">Transmembrane</keyword>
<feature type="transmembrane region" description="Helical" evidence="1">
    <location>
        <begin position="71"/>
        <end position="95"/>
    </location>
</feature>
<dbReference type="InterPro" id="IPR045781">
    <property type="entry name" value="SxtJ"/>
</dbReference>
<gene>
    <name evidence="2" type="ORF">KOR42_18720</name>
</gene>
<accession>A0A5C5X5V5</accession>
<dbReference type="Proteomes" id="UP000317243">
    <property type="component" value="Unassembled WGS sequence"/>
</dbReference>
<evidence type="ECO:0000256" key="1">
    <source>
        <dbReference type="SAM" id="Phobius"/>
    </source>
</evidence>
<evidence type="ECO:0000313" key="3">
    <source>
        <dbReference type="Proteomes" id="UP000317243"/>
    </source>
</evidence>
<feature type="transmembrane region" description="Helical" evidence="1">
    <location>
        <begin position="40"/>
        <end position="59"/>
    </location>
</feature>
<evidence type="ECO:0008006" key="4">
    <source>
        <dbReference type="Google" id="ProtNLM"/>
    </source>
</evidence>
<protein>
    <recommendedName>
        <fullName evidence="4">SxtJ</fullName>
    </recommendedName>
</protein>
<evidence type="ECO:0000313" key="2">
    <source>
        <dbReference type="EMBL" id="TWT58497.1"/>
    </source>
</evidence>
<dbReference type="OrthoDB" id="291659at2"/>
<name>A0A5C5X5V5_9PLAN</name>
<reference evidence="2 3" key="1">
    <citation type="submission" date="2019-02" db="EMBL/GenBank/DDBJ databases">
        <title>Deep-cultivation of Planctomycetes and their phenomic and genomic characterization uncovers novel biology.</title>
        <authorList>
            <person name="Wiegand S."/>
            <person name="Jogler M."/>
            <person name="Boedeker C."/>
            <person name="Pinto D."/>
            <person name="Vollmers J."/>
            <person name="Rivas-Marin E."/>
            <person name="Kohn T."/>
            <person name="Peeters S.H."/>
            <person name="Heuer A."/>
            <person name="Rast P."/>
            <person name="Oberbeckmann S."/>
            <person name="Bunk B."/>
            <person name="Jeske O."/>
            <person name="Meyerdierks A."/>
            <person name="Storesund J.E."/>
            <person name="Kallscheuer N."/>
            <person name="Luecker S."/>
            <person name="Lage O.M."/>
            <person name="Pohl T."/>
            <person name="Merkel B.J."/>
            <person name="Hornburger P."/>
            <person name="Mueller R.-W."/>
            <person name="Bruemmer F."/>
            <person name="Labrenz M."/>
            <person name="Spormann A.M."/>
            <person name="Op Den Camp H."/>
            <person name="Overmann J."/>
            <person name="Amann R."/>
            <person name="Jetten M.S.M."/>
            <person name="Mascher T."/>
            <person name="Medema M.H."/>
            <person name="Devos D.P."/>
            <person name="Kaster A.-K."/>
            <person name="Ovreas L."/>
            <person name="Rohde M."/>
            <person name="Galperin M.Y."/>
            <person name="Jogler C."/>
        </authorList>
    </citation>
    <scope>NUCLEOTIDE SEQUENCE [LARGE SCALE GENOMIC DNA]</scope>
    <source>
        <strain evidence="2 3">KOR42</strain>
    </source>
</reference>
<keyword evidence="1" id="KW-1133">Transmembrane helix</keyword>
<dbReference type="AlphaFoldDB" id="A0A5C5X5V5"/>
<organism evidence="2 3">
    <name type="scientific">Thalassoglobus neptunius</name>
    <dbReference type="NCBI Taxonomy" id="1938619"/>
    <lineage>
        <taxon>Bacteria</taxon>
        <taxon>Pseudomonadati</taxon>
        <taxon>Planctomycetota</taxon>
        <taxon>Planctomycetia</taxon>
        <taxon>Planctomycetales</taxon>
        <taxon>Planctomycetaceae</taxon>
        <taxon>Thalassoglobus</taxon>
    </lineage>
</organism>
<feature type="transmembrane region" description="Helical" evidence="1">
    <location>
        <begin position="15"/>
        <end position="33"/>
    </location>
</feature>
<dbReference type="EMBL" id="SIHI01000001">
    <property type="protein sequence ID" value="TWT58497.1"/>
    <property type="molecule type" value="Genomic_DNA"/>
</dbReference>
<comment type="caution">
    <text evidence="2">The sequence shown here is derived from an EMBL/GenBank/DDBJ whole genome shotgun (WGS) entry which is preliminary data.</text>
</comment>
<sequence>MTFKDLLKEPTSKDLRFFAGLQFPFFLFISWLLHRRGIEWGWLSVLLVISAIVMIVGLSKPRLVRWIYFGWMAAVFPIGWVVSHLIMAMVYYLVVTPVGMIRRRRHGDPLHREFDPEADSYWVERPGQKPDESYFRQF</sequence>
<keyword evidence="1" id="KW-0472">Membrane</keyword>
<keyword evidence="3" id="KW-1185">Reference proteome</keyword>
<dbReference type="Pfam" id="PF19588">
    <property type="entry name" value="SxtJ"/>
    <property type="match status" value="1"/>
</dbReference>